<comment type="subunit">
    <text evidence="2">Heterodimer of SbcC and SbcD.</text>
</comment>
<evidence type="ECO:0000313" key="7">
    <source>
        <dbReference type="Proteomes" id="UP000064189"/>
    </source>
</evidence>
<organism evidence="6 7">
    <name type="scientific">Peribacillus simplex</name>
    <dbReference type="NCBI Taxonomy" id="1478"/>
    <lineage>
        <taxon>Bacteria</taxon>
        <taxon>Bacillati</taxon>
        <taxon>Bacillota</taxon>
        <taxon>Bacilli</taxon>
        <taxon>Bacillales</taxon>
        <taxon>Bacillaceae</taxon>
        <taxon>Peribacillus</taxon>
    </lineage>
</organism>
<dbReference type="Pfam" id="PF13476">
    <property type="entry name" value="AAA_23"/>
    <property type="match status" value="1"/>
</dbReference>
<dbReference type="Gene3D" id="3.40.50.300">
    <property type="entry name" value="P-loop containing nucleotide triphosphate hydrolases"/>
    <property type="match status" value="1"/>
</dbReference>
<evidence type="ECO:0000256" key="4">
    <source>
        <dbReference type="SAM" id="Coils"/>
    </source>
</evidence>
<gene>
    <name evidence="6" type="ORF">AS888_20755</name>
</gene>
<dbReference type="PANTHER" id="PTHR32114">
    <property type="entry name" value="ABC TRANSPORTER ABCH.3"/>
    <property type="match status" value="1"/>
</dbReference>
<evidence type="ECO:0000256" key="1">
    <source>
        <dbReference type="ARBA" id="ARBA00006930"/>
    </source>
</evidence>
<dbReference type="GO" id="GO:0016887">
    <property type="term" value="F:ATP hydrolysis activity"/>
    <property type="evidence" value="ECO:0007669"/>
    <property type="project" value="InterPro"/>
</dbReference>
<evidence type="ECO:0000256" key="2">
    <source>
        <dbReference type="ARBA" id="ARBA00011322"/>
    </source>
</evidence>
<evidence type="ECO:0000259" key="5">
    <source>
        <dbReference type="Pfam" id="PF13476"/>
    </source>
</evidence>
<dbReference type="PANTHER" id="PTHR32114:SF2">
    <property type="entry name" value="ABC TRANSPORTER ABCH.3"/>
    <property type="match status" value="1"/>
</dbReference>
<dbReference type="Gene3D" id="1.10.287.510">
    <property type="entry name" value="Helix hairpin bin"/>
    <property type="match status" value="1"/>
</dbReference>
<feature type="domain" description="Rad50/SbcC-type AAA" evidence="5">
    <location>
        <begin position="8"/>
        <end position="274"/>
    </location>
</feature>
<sequence>MQVIFKSMTLVNFKSHRDITVNFGEQTDITGDNAEGKSTVCEIPSYVFYGTDALGSKLDPTPITYEADETKVSLLLEIDGKELMLGRSLKKNKTTYYVNDVPSKAGEFNEVVEKLFDKDLFLSLYNPNYFPSMHWEKQRSMLLQYVPSPVNKDVLKHMPDEQSKCLSALLKKHSLEDIKKIHAENKTSMDKKYIAAQSRTKTLREQLDQIAPTVALDSLKVEEGQLLKQIKEIEKITDSAWDTNQKINTLNTRIRSMLSEREQMKEDFQRLKDEEIQGSCRVCKQPLKDESLESAEMEKQDRIKKFKENYNAQVIQRKELEEELSKLEYIDVSEQIEKVRELERQRDPLLQEIRNHGQYEQLNNQVNQAQADENETLQSLNESIFILDSVKAFKAKEAELQGEKVQALFETLSVRLFEEQKNGDLKNTFEIELDKKPYRKLSTAEGIRAGLELRDVLSQQSDLITPVFVDNAESITSFKQPVGQLIVSRVVAGQKLKIEGVDAE</sequence>
<dbReference type="EMBL" id="LNNH01000025">
    <property type="protein sequence ID" value="KWW17944.1"/>
    <property type="molecule type" value="Genomic_DNA"/>
</dbReference>
<keyword evidence="7" id="KW-1185">Reference proteome</keyword>
<evidence type="ECO:0000313" key="6">
    <source>
        <dbReference type="EMBL" id="KWW17944.1"/>
    </source>
</evidence>
<evidence type="ECO:0000256" key="3">
    <source>
        <dbReference type="ARBA" id="ARBA00013368"/>
    </source>
</evidence>
<dbReference type="Proteomes" id="UP000064189">
    <property type="component" value="Unassembled WGS sequence"/>
</dbReference>
<dbReference type="AlphaFoldDB" id="A0A120GPD7"/>
<keyword evidence="4" id="KW-0175">Coiled coil</keyword>
<comment type="caution">
    <text evidence="6">The sequence shown here is derived from an EMBL/GenBank/DDBJ whole genome shotgun (WGS) entry which is preliminary data.</text>
</comment>
<protein>
    <recommendedName>
        <fullName evidence="3">Nuclease SbcCD subunit C</fullName>
    </recommendedName>
</protein>
<dbReference type="SUPFAM" id="SSF52540">
    <property type="entry name" value="P-loop containing nucleoside triphosphate hydrolases"/>
    <property type="match status" value="1"/>
</dbReference>
<dbReference type="InterPro" id="IPR027417">
    <property type="entry name" value="P-loop_NTPase"/>
</dbReference>
<reference evidence="6 7" key="1">
    <citation type="submission" date="2015-11" db="EMBL/GenBank/DDBJ databases">
        <title>Genome Sequence of Bacillus simplex strain VanAntwerpen2.</title>
        <authorList>
            <person name="Couger M.B."/>
        </authorList>
    </citation>
    <scope>NUCLEOTIDE SEQUENCE [LARGE SCALE GENOMIC DNA]</scope>
    <source>
        <strain evidence="6 7">VanAntwerpen02</strain>
    </source>
</reference>
<dbReference type="InterPro" id="IPR038729">
    <property type="entry name" value="Rad50/SbcC_AAA"/>
</dbReference>
<comment type="similarity">
    <text evidence="1">Belongs to the SMC family. SbcC subfamily.</text>
</comment>
<accession>A0A120GPD7</accession>
<name>A0A120GPD7_9BACI</name>
<proteinExistence type="inferred from homology"/>
<dbReference type="SUPFAM" id="SSF75712">
    <property type="entry name" value="Rad50 coiled-coil Zn hook"/>
    <property type="match status" value="1"/>
</dbReference>
<feature type="coiled-coil region" evidence="4">
    <location>
        <begin position="247"/>
        <end position="274"/>
    </location>
</feature>
<dbReference type="GO" id="GO:0006302">
    <property type="term" value="P:double-strand break repair"/>
    <property type="evidence" value="ECO:0007669"/>
    <property type="project" value="InterPro"/>
</dbReference>